<gene>
    <name evidence="1" type="ORF">J43TS3_12340</name>
</gene>
<keyword evidence="1" id="KW-0132">Cell division</keyword>
<dbReference type="AlphaFoldDB" id="A0A920C6I0"/>
<dbReference type="GO" id="GO:0051301">
    <property type="term" value="P:cell division"/>
    <property type="evidence" value="ECO:0007669"/>
    <property type="project" value="UniProtKB-KW"/>
</dbReference>
<reference evidence="1" key="1">
    <citation type="submission" date="2021-03" db="EMBL/GenBank/DDBJ databases">
        <title>Antimicrobial resistance genes in bacteria isolated from Japanese honey, and their potential for conferring macrolide and lincosamide resistance in the American foulbrood pathogen Paenibacillus larvae.</title>
        <authorList>
            <person name="Okamoto M."/>
            <person name="Kumagai M."/>
            <person name="Kanamori H."/>
            <person name="Takamatsu D."/>
        </authorList>
    </citation>
    <scope>NUCLEOTIDE SEQUENCE</scope>
    <source>
        <strain evidence="1">J43TS3</strain>
    </source>
</reference>
<comment type="caution">
    <text evidence="1">The sequence shown here is derived from an EMBL/GenBank/DDBJ whole genome shotgun (WGS) entry which is preliminary data.</text>
</comment>
<evidence type="ECO:0000313" key="1">
    <source>
        <dbReference type="EMBL" id="GIO26623.1"/>
    </source>
</evidence>
<organism evidence="1 2">
    <name type="scientific">Ornithinibacillus bavariensis</name>
    <dbReference type="NCBI Taxonomy" id="545502"/>
    <lineage>
        <taxon>Bacteria</taxon>
        <taxon>Bacillati</taxon>
        <taxon>Bacillota</taxon>
        <taxon>Bacilli</taxon>
        <taxon>Bacillales</taxon>
        <taxon>Bacillaceae</taxon>
        <taxon>Ornithinibacillus</taxon>
    </lineage>
</organism>
<dbReference type="EMBL" id="BORP01000002">
    <property type="protein sequence ID" value="GIO26623.1"/>
    <property type="molecule type" value="Genomic_DNA"/>
</dbReference>
<keyword evidence="1" id="KW-0131">Cell cycle</keyword>
<sequence length="189" mass="22099">MNRWMRKIAVALIAVLTFGLYTPTYLIADENNNKEVISPEDSNRGNVAVLPIRQEAQEETDIIRTLTEKAKQQSLKKFGPKISEKVEDEFMEVILPNIELALKSIVKEDEAAYISITEQPSNGYGERIFNLHNEQTNQDIAKFHVRRDNRPQEGYWFNFHYHVMEDNFEQHHALGEIYYDKNTPPKWMA</sequence>
<dbReference type="InterPro" id="IPR025616">
    <property type="entry name" value="YpjP"/>
</dbReference>
<dbReference type="Pfam" id="PF14005">
    <property type="entry name" value="YpjP"/>
    <property type="match status" value="1"/>
</dbReference>
<accession>A0A920C6I0</accession>
<name>A0A920C6I0_9BACI</name>
<dbReference type="Proteomes" id="UP000676917">
    <property type="component" value="Unassembled WGS sequence"/>
</dbReference>
<proteinExistence type="predicted"/>
<dbReference type="RefSeq" id="WP_212920143.1">
    <property type="nucleotide sequence ID" value="NZ_BORP01000002.1"/>
</dbReference>
<protein>
    <submittedName>
        <fullName evidence="1">Cell division protein FtsK</fullName>
    </submittedName>
</protein>
<evidence type="ECO:0000313" key="2">
    <source>
        <dbReference type="Proteomes" id="UP000676917"/>
    </source>
</evidence>
<keyword evidence="2" id="KW-1185">Reference proteome</keyword>